<gene>
    <name evidence="3" type="ORF">FANTH_13781</name>
</gene>
<feature type="domain" description="Amine oxidase" evidence="2">
    <location>
        <begin position="91"/>
        <end position="182"/>
    </location>
</feature>
<dbReference type="EMBL" id="JABEVY010000517">
    <property type="protein sequence ID" value="KAF5230562.1"/>
    <property type="molecule type" value="Genomic_DNA"/>
</dbReference>
<evidence type="ECO:0000256" key="1">
    <source>
        <dbReference type="SAM" id="Phobius"/>
    </source>
</evidence>
<dbReference type="GO" id="GO:0001716">
    <property type="term" value="F:L-amino-acid oxidase activity"/>
    <property type="evidence" value="ECO:0007669"/>
    <property type="project" value="TreeGrafter"/>
</dbReference>
<name>A0A8H4YLV3_9HYPO</name>
<keyword evidence="1" id="KW-0472">Membrane</keyword>
<dbReference type="PANTHER" id="PTHR10742">
    <property type="entry name" value="FLAVIN MONOAMINE OXIDASE"/>
    <property type="match status" value="1"/>
</dbReference>
<evidence type="ECO:0000313" key="3">
    <source>
        <dbReference type="EMBL" id="KAF5230562.1"/>
    </source>
</evidence>
<accession>A0A8H4YLV3</accession>
<keyword evidence="1" id="KW-0812">Transmembrane</keyword>
<protein>
    <recommendedName>
        <fullName evidence="2">Amine oxidase domain-containing protein</fullName>
    </recommendedName>
</protein>
<proteinExistence type="predicted"/>
<dbReference type="PANTHER" id="PTHR10742:SF342">
    <property type="entry name" value="AMINE OXIDASE"/>
    <property type="match status" value="1"/>
</dbReference>
<feature type="domain" description="Amine oxidase" evidence="2">
    <location>
        <begin position="326"/>
        <end position="627"/>
    </location>
</feature>
<dbReference type="SUPFAM" id="SSF51905">
    <property type="entry name" value="FAD/NAD(P)-binding domain"/>
    <property type="match status" value="1"/>
</dbReference>
<evidence type="ECO:0000313" key="4">
    <source>
        <dbReference type="Proteomes" id="UP000573603"/>
    </source>
</evidence>
<dbReference type="GO" id="GO:0009063">
    <property type="term" value="P:amino acid catabolic process"/>
    <property type="evidence" value="ECO:0007669"/>
    <property type="project" value="TreeGrafter"/>
</dbReference>
<dbReference type="InterPro" id="IPR036188">
    <property type="entry name" value="FAD/NAD-bd_sf"/>
</dbReference>
<dbReference type="Gene3D" id="3.90.660.10">
    <property type="match status" value="1"/>
</dbReference>
<dbReference type="InterPro" id="IPR002937">
    <property type="entry name" value="Amino_oxidase"/>
</dbReference>
<keyword evidence="1" id="KW-1133">Transmembrane helix</keyword>
<dbReference type="Gene3D" id="3.50.50.60">
    <property type="entry name" value="FAD/NAD(P)-binding domain"/>
    <property type="match status" value="1"/>
</dbReference>
<dbReference type="InterPro" id="IPR050281">
    <property type="entry name" value="Flavin_monoamine_oxidase"/>
</dbReference>
<sequence length="727" mass="81519">MSRLLLDRDISIRDQWAYQNALQAVRDEWNGIVTQVQEEYPSNAADLKKIPKRAIEAPPPPVPITHDLDRTHDHDRDTTIIHVGIIGAGAAGLFAALVLDNLNSKLEMGENRAPVKFTYEIHEAAGPERVGGRLYSYNFGGSDDTHDYYDVGAMRFPQNPVMQRTFDLFARMDMDIVKNPKPDTPQGSLIPYYFNNGGPESPLNEPWCYNDITLWGRDYCDILDKTKSYDPFRIATDGSIDKEVLRCGPKAVFMDSIYELRKSLKEDLKSEPAGHAGWDLLMSYDKYSTRQYLGTNICPPLHKSDISPANAPAPPYNYATIEWLETFNSGTNSYDQAHSETVLDSLDFDYADEGEEPIKWYCVLGGTQLLAKRMEAKICHKPRFNSSVTAINAIDGGGVGLNIQGQQETIRYDAVLCTPTLGCLSRIDTRQANLGYPVKQAIRSLGYGGASKVAIKFKRAWWIHDLGKDFNIKRGGQGHSDLSLRTCVYPSYNLHDSPTKTAVLLCSYTRQQDSDRLGSLMSSNTNHSHKVVDENALKDLLLRDLARLHKNDQVSEDALYALIKECYLDHHAHDWYEDPNTAGAFGFFRPQQFTSMWGNIIRPSGDIIIAGEAASPHHAWVVGALESVIHGLHAWMGSKISTIPEIQYAIDILVKADDEDPFVGLPPYMDKRLSQWHSVLGWLSRDSLSQGVGKSERRRFLLNSMDFGAFHAYLAETPEDDNATSDD</sequence>
<dbReference type="Pfam" id="PF01593">
    <property type="entry name" value="Amino_oxidase"/>
    <property type="match status" value="2"/>
</dbReference>
<reference evidence="3 4" key="1">
    <citation type="journal article" date="2020" name="BMC Genomics">
        <title>Correction to: Identification and distribution of gene clusters required for synthesis of sphingolipid metabolism inhibitors in diverse species of the filamentous fungus Fusarium.</title>
        <authorList>
            <person name="Kim H.S."/>
            <person name="Lohmar J.M."/>
            <person name="Busman M."/>
            <person name="Brown D.W."/>
            <person name="Naumann T.A."/>
            <person name="Divon H.H."/>
            <person name="Lysoe E."/>
            <person name="Uhlig S."/>
            <person name="Proctor R.H."/>
        </authorList>
    </citation>
    <scope>NUCLEOTIDE SEQUENCE [LARGE SCALE GENOMIC DNA]</scope>
    <source>
        <strain evidence="3 4">NRRL 25214</strain>
    </source>
</reference>
<comment type="caution">
    <text evidence="3">The sequence shown here is derived from an EMBL/GenBank/DDBJ whole genome shotgun (WGS) entry which is preliminary data.</text>
</comment>
<dbReference type="Gene3D" id="1.10.10.1620">
    <property type="match status" value="1"/>
</dbReference>
<feature type="transmembrane region" description="Helical" evidence="1">
    <location>
        <begin position="80"/>
        <end position="99"/>
    </location>
</feature>
<evidence type="ECO:0000259" key="2">
    <source>
        <dbReference type="Pfam" id="PF01593"/>
    </source>
</evidence>
<organism evidence="3 4">
    <name type="scientific">Fusarium anthophilum</name>
    <dbReference type="NCBI Taxonomy" id="48485"/>
    <lineage>
        <taxon>Eukaryota</taxon>
        <taxon>Fungi</taxon>
        <taxon>Dikarya</taxon>
        <taxon>Ascomycota</taxon>
        <taxon>Pezizomycotina</taxon>
        <taxon>Sordariomycetes</taxon>
        <taxon>Hypocreomycetidae</taxon>
        <taxon>Hypocreales</taxon>
        <taxon>Nectriaceae</taxon>
        <taxon>Fusarium</taxon>
        <taxon>Fusarium fujikuroi species complex</taxon>
    </lineage>
</organism>
<keyword evidence="4" id="KW-1185">Reference proteome</keyword>
<dbReference type="AlphaFoldDB" id="A0A8H4YLV3"/>
<dbReference type="Proteomes" id="UP000573603">
    <property type="component" value="Unassembled WGS sequence"/>
</dbReference>
<dbReference type="SUPFAM" id="SSF54373">
    <property type="entry name" value="FAD-linked reductases, C-terminal domain"/>
    <property type="match status" value="1"/>
</dbReference>